<sequence length="225" mass="24617">MTANVIKKQVFPTHPGKSTPMLRRVSPESLAPAAIEDAIDLGKEGYVLVKLHGPVAGGSSEQGPVAVADVKRLLQRLMGHDIAPPEVIEEDNTGLMARLQDEGMRRRATLHAQGELLDSADLCARLGISRQALSKAIRDKRLFRVDGTGGAHWYPAFFATSAGHRRDLEQVSVQLGELPGDVKWNFFTTPKYSLGERTPLEAVERGDCAQALRAAAEYRERNLGR</sequence>
<dbReference type="AlphaFoldDB" id="A0A562PV46"/>
<dbReference type="EMBL" id="VLKW01000003">
    <property type="protein sequence ID" value="TWI48321.1"/>
    <property type="molecule type" value="Genomic_DNA"/>
</dbReference>
<dbReference type="Proteomes" id="UP000315112">
    <property type="component" value="Unassembled WGS sequence"/>
</dbReference>
<evidence type="ECO:0000313" key="2">
    <source>
        <dbReference type="Proteomes" id="UP000315112"/>
    </source>
</evidence>
<evidence type="ECO:0000313" key="1">
    <source>
        <dbReference type="EMBL" id="TWI48321.1"/>
    </source>
</evidence>
<organism evidence="1 2">
    <name type="scientific">Pseudoduganella flava</name>
    <dbReference type="NCBI Taxonomy" id="871742"/>
    <lineage>
        <taxon>Bacteria</taxon>
        <taxon>Pseudomonadati</taxon>
        <taxon>Pseudomonadota</taxon>
        <taxon>Betaproteobacteria</taxon>
        <taxon>Burkholderiales</taxon>
        <taxon>Oxalobacteraceae</taxon>
        <taxon>Telluria group</taxon>
        <taxon>Pseudoduganella</taxon>
    </lineage>
</organism>
<comment type="caution">
    <text evidence="1">The sequence shown here is derived from an EMBL/GenBank/DDBJ whole genome shotgun (WGS) entry which is preliminary data.</text>
</comment>
<gene>
    <name evidence="1" type="ORF">IP92_01709</name>
</gene>
<evidence type="ECO:0008006" key="3">
    <source>
        <dbReference type="Google" id="ProtNLM"/>
    </source>
</evidence>
<dbReference type="OrthoDB" id="9152687at2"/>
<dbReference type="RefSeq" id="WP_158206717.1">
    <property type="nucleotide sequence ID" value="NZ_CP046904.1"/>
</dbReference>
<reference evidence="1 2" key="1">
    <citation type="journal article" date="2015" name="Stand. Genomic Sci.">
        <title>Genomic Encyclopedia of Bacterial and Archaeal Type Strains, Phase III: the genomes of soil and plant-associated and newly described type strains.</title>
        <authorList>
            <person name="Whitman W.B."/>
            <person name="Woyke T."/>
            <person name="Klenk H.P."/>
            <person name="Zhou Y."/>
            <person name="Lilburn T.G."/>
            <person name="Beck B.J."/>
            <person name="De Vos P."/>
            <person name="Vandamme P."/>
            <person name="Eisen J.A."/>
            <person name="Garrity G."/>
            <person name="Hugenholtz P."/>
            <person name="Kyrpides N.C."/>
        </authorList>
    </citation>
    <scope>NUCLEOTIDE SEQUENCE [LARGE SCALE GENOMIC DNA]</scope>
    <source>
        <strain evidence="1 2">CGMCC 1.10685</strain>
    </source>
</reference>
<proteinExistence type="predicted"/>
<accession>A0A562PV46</accession>
<protein>
    <recommendedName>
        <fullName evidence="3">DNA-binding protein</fullName>
    </recommendedName>
</protein>
<name>A0A562PV46_9BURK</name>